<dbReference type="Gene3D" id="1.20.58.430">
    <property type="entry name" value="Type IV secretion system, VirB5-domain"/>
    <property type="match status" value="1"/>
</dbReference>
<dbReference type="InterPro" id="IPR023220">
    <property type="entry name" value="T4SS_VirB5-domain"/>
</dbReference>
<proteinExistence type="predicted"/>
<reference evidence="1 2" key="1">
    <citation type="submission" date="2020-08" db="EMBL/GenBank/DDBJ databases">
        <title>Genomic Encyclopedia of Type Strains, Phase IV (KMG-V): Genome sequencing to study the core and pangenomes of soil and plant-associated prokaryotes.</title>
        <authorList>
            <person name="Whitman W."/>
        </authorList>
    </citation>
    <scope>NUCLEOTIDE SEQUENCE [LARGE SCALE GENOMIC DNA]</scope>
    <source>
        <strain evidence="1 2">34/80</strain>
    </source>
</reference>
<dbReference type="CDD" id="cd14262">
    <property type="entry name" value="VirB5_like"/>
    <property type="match status" value="1"/>
</dbReference>
<evidence type="ECO:0000313" key="1">
    <source>
        <dbReference type="EMBL" id="MBB4225573.1"/>
    </source>
</evidence>
<accession>A0A840FTU1</accession>
<protein>
    <submittedName>
        <fullName evidence="1">Type IV secretion system protein VirB5</fullName>
    </submittedName>
</protein>
<name>A0A840FTU1_9BURK</name>
<comment type="caution">
    <text evidence="1">The sequence shown here is derived from an EMBL/GenBank/DDBJ whole genome shotgun (WGS) entry which is preliminary data.</text>
</comment>
<organism evidence="1 2">
    <name type="scientific">Variovorax guangxiensis</name>
    <dbReference type="NCBI Taxonomy" id="1775474"/>
    <lineage>
        <taxon>Bacteria</taxon>
        <taxon>Pseudomonadati</taxon>
        <taxon>Pseudomonadota</taxon>
        <taxon>Betaproteobacteria</taxon>
        <taxon>Burkholderiales</taxon>
        <taxon>Comamonadaceae</taxon>
        <taxon>Variovorax</taxon>
    </lineage>
</organism>
<dbReference type="Proteomes" id="UP000524450">
    <property type="component" value="Unassembled WGS sequence"/>
</dbReference>
<dbReference type="Pfam" id="PF07996">
    <property type="entry name" value="T4SS"/>
    <property type="match status" value="1"/>
</dbReference>
<evidence type="ECO:0000313" key="2">
    <source>
        <dbReference type="Proteomes" id="UP000524450"/>
    </source>
</evidence>
<dbReference type="AlphaFoldDB" id="A0A840FTU1"/>
<gene>
    <name evidence="1" type="ORF">GGD71_006386</name>
</gene>
<dbReference type="InterPro" id="IPR014158">
    <property type="entry name" value="T4SS_VirB5"/>
</dbReference>
<dbReference type="SUPFAM" id="SSF101082">
    <property type="entry name" value="Typo IV secretion system protein TraC"/>
    <property type="match status" value="1"/>
</dbReference>
<sequence length="218" mass="24363">MIDVTAVANLMQQIMYWQQQISSMQKQYDQLKASRDQLAQTHGAMTGTRGMEQLLPIPELARNYLPPSYGELMSTLNGSTTGYAGLANHVQSIMRANSVLSETQMNALSPELRQIVEQGRQSAALLNGMTQSAYQNTSQRFSALQQLINRIATAQDPKAIQDLQARIQAEQSMLTNEQTKLQSLYQVAQSEELMRKQRIREQSASDIGSTRSLSTVTY</sequence>
<dbReference type="EMBL" id="JACIFZ010000013">
    <property type="protein sequence ID" value="MBB4225573.1"/>
    <property type="molecule type" value="Genomic_DNA"/>
</dbReference>